<dbReference type="InterPro" id="IPR008921">
    <property type="entry name" value="DNA_pol3_clamp-load_cplx_C"/>
</dbReference>
<dbReference type="Gene3D" id="1.10.3710.10">
    <property type="entry name" value="DNA polymerase III clamp loader subunits, C-terminal domain"/>
    <property type="match status" value="1"/>
</dbReference>
<dbReference type="InterPro" id="IPR003959">
    <property type="entry name" value="ATPase_AAA_core"/>
</dbReference>
<dbReference type="Gene3D" id="1.10.8.60">
    <property type="match status" value="1"/>
</dbReference>
<dbReference type="InterPro" id="IPR021886">
    <property type="entry name" value="MgsA_C"/>
</dbReference>
<evidence type="ECO:0000313" key="7">
    <source>
        <dbReference type="EMBL" id="RKX70812.1"/>
    </source>
</evidence>
<dbReference type="FunFam" id="1.20.272.10:FF:000001">
    <property type="entry name" value="Putative AAA family ATPase"/>
    <property type="match status" value="1"/>
</dbReference>
<dbReference type="GO" id="GO:0000731">
    <property type="term" value="P:DNA synthesis involved in DNA repair"/>
    <property type="evidence" value="ECO:0007669"/>
    <property type="project" value="TreeGrafter"/>
</dbReference>
<dbReference type="SUPFAM" id="SSF48019">
    <property type="entry name" value="post-AAA+ oligomerization domain-like"/>
    <property type="match status" value="1"/>
</dbReference>
<reference evidence="7 8" key="1">
    <citation type="submission" date="2018-06" db="EMBL/GenBank/DDBJ databases">
        <title>Extensive metabolic versatility and redundancy in microbially diverse, dynamic hydrothermal sediments.</title>
        <authorList>
            <person name="Dombrowski N."/>
            <person name="Teske A."/>
            <person name="Baker B.J."/>
        </authorList>
    </citation>
    <scope>NUCLEOTIDE SEQUENCE [LARGE SCALE GENOMIC DNA]</scope>
    <source>
        <strain evidence="7">B36_G15</strain>
    </source>
</reference>
<keyword evidence="3" id="KW-0235">DNA replication</keyword>
<dbReference type="GO" id="GO:0017116">
    <property type="term" value="F:single-stranded DNA helicase activity"/>
    <property type="evidence" value="ECO:0007669"/>
    <property type="project" value="TreeGrafter"/>
</dbReference>
<comment type="caution">
    <text evidence="7">The sequence shown here is derived from an EMBL/GenBank/DDBJ whole genome shotgun (WGS) entry which is preliminary data.</text>
</comment>
<dbReference type="GO" id="GO:0008047">
    <property type="term" value="F:enzyme activator activity"/>
    <property type="evidence" value="ECO:0007669"/>
    <property type="project" value="TreeGrafter"/>
</dbReference>
<name>A0A660SJV5_UNCW3</name>
<feature type="domain" description="AAA+ ATPase" evidence="6">
    <location>
        <begin position="37"/>
        <end position="154"/>
    </location>
</feature>
<evidence type="ECO:0000256" key="1">
    <source>
        <dbReference type="ARBA" id="ARBA00002393"/>
    </source>
</evidence>
<dbReference type="EMBL" id="QNBE01000026">
    <property type="protein sequence ID" value="RKX70812.1"/>
    <property type="molecule type" value="Genomic_DNA"/>
</dbReference>
<dbReference type="SMART" id="SM00382">
    <property type="entry name" value="AAA"/>
    <property type="match status" value="1"/>
</dbReference>
<dbReference type="InterPro" id="IPR051314">
    <property type="entry name" value="AAA_ATPase_RarA/MGS1/WRNIP1"/>
</dbReference>
<dbReference type="GO" id="GO:0006261">
    <property type="term" value="P:DNA-templated DNA replication"/>
    <property type="evidence" value="ECO:0007669"/>
    <property type="project" value="TreeGrafter"/>
</dbReference>
<keyword evidence="4" id="KW-0547">Nucleotide-binding</keyword>
<dbReference type="CDD" id="cd18139">
    <property type="entry name" value="HLD_clamp_RarA"/>
    <property type="match status" value="1"/>
</dbReference>
<accession>A0A660SJV5</accession>
<evidence type="ECO:0000259" key="6">
    <source>
        <dbReference type="SMART" id="SM00382"/>
    </source>
</evidence>
<gene>
    <name evidence="7" type="ORF">DRP53_03680</name>
</gene>
<dbReference type="Gene3D" id="1.20.272.10">
    <property type="match status" value="1"/>
</dbReference>
<comment type="similarity">
    <text evidence="2">Belongs to the AAA ATPase family. RarA/MGS1/WRNIP1 subfamily.</text>
</comment>
<dbReference type="PANTHER" id="PTHR13779:SF7">
    <property type="entry name" value="ATPASE WRNIP1"/>
    <property type="match status" value="1"/>
</dbReference>
<evidence type="ECO:0000256" key="4">
    <source>
        <dbReference type="ARBA" id="ARBA00022741"/>
    </source>
</evidence>
<dbReference type="Pfam" id="PF00004">
    <property type="entry name" value="AAA"/>
    <property type="match status" value="1"/>
</dbReference>
<dbReference type="AlphaFoldDB" id="A0A660SJV5"/>
<dbReference type="FunFam" id="3.40.50.300:FF:000137">
    <property type="entry name" value="Replication-associated recombination protein A"/>
    <property type="match status" value="1"/>
</dbReference>
<proteinExistence type="inferred from homology"/>
<dbReference type="InterPro" id="IPR032423">
    <property type="entry name" value="AAA_assoc_2"/>
</dbReference>
<comment type="function">
    <text evidence="1">DNA-dependent ATPase that plays important roles in cellular responses to stalled DNA replication processes.</text>
</comment>
<dbReference type="Pfam" id="PF12002">
    <property type="entry name" value="MgsA_C"/>
    <property type="match status" value="1"/>
</dbReference>
<dbReference type="CDD" id="cd00009">
    <property type="entry name" value="AAA"/>
    <property type="match status" value="1"/>
</dbReference>
<sequence length="398" mass="44763">MRPLADRMRPERFDDLLGQDHLIGPGKPLRVAIERGDLHSMVFWGPPGSGKTTLALIIARLTNASFIPFSAVTATIKEVRKVMKEAKNRRHLFGKEVIVFIDEIHRFNKAQQDAFLPYLERGDIVLIGATTENPSFELIGPLLSRVRVYLLKPLGVEVIKKILRRALDRDPHLPKVEIKDEILGRIAHLSDGDGRVALNILEILCSAATHGRVTEKLLEEVVQRKSLRYDKKGEEHYNLISAFIKSLRGSDADAALYWLARMLEAGEDPRFIARRMVILASEDIGNADPFALLIAIAAKEAVDFVGRPECDLNLAQAAIYLARAPKSNEVLTALNAARDDALKTYAEPVPLHLRNPVTDLMKKLGYGKGYLYPHSHPEAKIDYLPKRLKGRRYLKKKR</sequence>
<dbReference type="GO" id="GO:0005524">
    <property type="term" value="F:ATP binding"/>
    <property type="evidence" value="ECO:0007669"/>
    <property type="project" value="UniProtKB-KW"/>
</dbReference>
<protein>
    <submittedName>
        <fullName evidence="7">Replication-associated recombination protein A</fullName>
    </submittedName>
</protein>
<evidence type="ECO:0000256" key="2">
    <source>
        <dbReference type="ARBA" id="ARBA00008959"/>
    </source>
</evidence>
<dbReference type="Proteomes" id="UP000268469">
    <property type="component" value="Unassembled WGS sequence"/>
</dbReference>
<dbReference type="PANTHER" id="PTHR13779">
    <property type="entry name" value="WERNER HELICASE-INTERACTING PROTEIN 1 FAMILY MEMBER"/>
    <property type="match status" value="1"/>
</dbReference>
<dbReference type="Gene3D" id="3.40.50.300">
    <property type="entry name" value="P-loop containing nucleotide triphosphate hydrolases"/>
    <property type="match status" value="1"/>
</dbReference>
<dbReference type="SUPFAM" id="SSF52540">
    <property type="entry name" value="P-loop containing nucleoside triphosphate hydrolases"/>
    <property type="match status" value="1"/>
</dbReference>
<dbReference type="InterPro" id="IPR027417">
    <property type="entry name" value="P-loop_NTPase"/>
</dbReference>
<dbReference type="GO" id="GO:0016887">
    <property type="term" value="F:ATP hydrolysis activity"/>
    <property type="evidence" value="ECO:0007669"/>
    <property type="project" value="InterPro"/>
</dbReference>
<dbReference type="GO" id="GO:0003677">
    <property type="term" value="F:DNA binding"/>
    <property type="evidence" value="ECO:0007669"/>
    <property type="project" value="InterPro"/>
</dbReference>
<dbReference type="InterPro" id="IPR003593">
    <property type="entry name" value="AAA+_ATPase"/>
</dbReference>
<evidence type="ECO:0000313" key="8">
    <source>
        <dbReference type="Proteomes" id="UP000268469"/>
    </source>
</evidence>
<organism evidence="7 8">
    <name type="scientific">candidate division WOR-3 bacterium</name>
    <dbReference type="NCBI Taxonomy" id="2052148"/>
    <lineage>
        <taxon>Bacteria</taxon>
        <taxon>Bacteria division WOR-3</taxon>
    </lineage>
</organism>
<evidence type="ECO:0000256" key="5">
    <source>
        <dbReference type="ARBA" id="ARBA00022840"/>
    </source>
</evidence>
<evidence type="ECO:0000256" key="3">
    <source>
        <dbReference type="ARBA" id="ARBA00022705"/>
    </source>
</evidence>
<dbReference type="Pfam" id="PF16193">
    <property type="entry name" value="AAA_assoc_2"/>
    <property type="match status" value="1"/>
</dbReference>
<keyword evidence="5" id="KW-0067">ATP-binding</keyword>